<dbReference type="PANTHER" id="PTHR18460">
    <property type="entry name" value="TEL2 INTERACTING PROTEIN 1 TTI1 FAMILY MEMBER"/>
    <property type="match status" value="1"/>
</dbReference>
<reference evidence="5" key="1">
    <citation type="submission" date="2003-08" db="EMBL/GenBank/DDBJ databases">
        <authorList>
            <person name="Birren B."/>
            <person name="Nusbaum C."/>
            <person name="Abebe A."/>
            <person name="Abouelleil A."/>
            <person name="Adekoya E."/>
            <person name="Ait-zahra M."/>
            <person name="Allen N."/>
            <person name="Allen T."/>
            <person name="An P."/>
            <person name="Anderson M."/>
            <person name="Anderson S."/>
            <person name="Arachchi H."/>
            <person name="Armbruster J."/>
            <person name="Bachantsang P."/>
            <person name="Baldwin J."/>
            <person name="Barry A."/>
            <person name="Bayul T."/>
            <person name="Blitshsteyn B."/>
            <person name="Bloom T."/>
            <person name="Blye J."/>
            <person name="Boguslavskiy L."/>
            <person name="Borowsky M."/>
            <person name="Boukhgalter B."/>
            <person name="Brunache A."/>
            <person name="Butler J."/>
            <person name="Calixte N."/>
            <person name="Calvo S."/>
            <person name="Camarata J."/>
            <person name="Campo K."/>
            <person name="Chang J."/>
            <person name="Cheshatsang Y."/>
            <person name="Citroen M."/>
            <person name="Collymore A."/>
            <person name="Considine T."/>
            <person name="Cook A."/>
            <person name="Cooke P."/>
            <person name="Corum B."/>
            <person name="Cuomo C."/>
            <person name="David R."/>
            <person name="Dawoe T."/>
            <person name="Degray S."/>
            <person name="Dodge S."/>
            <person name="Dooley K."/>
            <person name="Dorje P."/>
            <person name="Dorjee K."/>
            <person name="Dorris L."/>
            <person name="Duffey N."/>
            <person name="Dupes A."/>
            <person name="Elkins T."/>
            <person name="Engels R."/>
            <person name="Erickson J."/>
            <person name="Farina A."/>
            <person name="Faro S."/>
            <person name="Ferreira P."/>
            <person name="Fischer H."/>
            <person name="Fitzgerald M."/>
            <person name="Foley K."/>
            <person name="Gage D."/>
            <person name="Galagan J."/>
            <person name="Gearin G."/>
            <person name="Gnerre S."/>
            <person name="Gnirke A."/>
            <person name="Goyette A."/>
            <person name="Graham J."/>
            <person name="Grandbois E."/>
            <person name="Gyaltsen K."/>
            <person name="Hafez N."/>
            <person name="Hagopian D."/>
            <person name="Hagos B."/>
            <person name="Hall J."/>
            <person name="Hatcher B."/>
            <person name="Heller A."/>
            <person name="Higgins H."/>
            <person name="Honan T."/>
            <person name="Horn A."/>
            <person name="Houde N."/>
            <person name="Hughes L."/>
            <person name="Hulme W."/>
            <person name="Husby E."/>
            <person name="Iliev I."/>
            <person name="Jaffe D."/>
            <person name="Jones C."/>
            <person name="Kamal M."/>
            <person name="Kamat A."/>
            <person name="Kamvysselis M."/>
            <person name="Karlsson E."/>
            <person name="Kells C."/>
            <person name="Kieu A."/>
            <person name="Kisner P."/>
            <person name="Kodira C."/>
            <person name="Kulbokas E."/>
            <person name="Labutti K."/>
            <person name="Lama D."/>
            <person name="Landers T."/>
            <person name="Leger J."/>
            <person name="Levine S."/>
            <person name="Lewis D."/>
            <person name="Lewis T."/>
            <person name="Lindblad-toh K."/>
            <person name="Liu X."/>
            <person name="Lokyitsang T."/>
            <person name="Lokyitsang Y."/>
            <person name="Lucien O."/>
            <person name="Lui A."/>
            <person name="Ma L.J."/>
            <person name="Mabbitt R."/>
            <person name="Macdonald J."/>
            <person name="Maclean C."/>
            <person name="Major J."/>
            <person name="Manning J."/>
            <person name="Marabella R."/>
            <person name="Maru K."/>
            <person name="Matthews C."/>
            <person name="Mauceli E."/>
            <person name="Mccarthy M."/>
            <person name="Mcdonough S."/>
            <person name="Mcghee T."/>
            <person name="Meldrim J."/>
            <person name="Meneus L."/>
            <person name="Mesirov J."/>
            <person name="Mihalev A."/>
            <person name="Mihova T."/>
            <person name="Mikkelsen T."/>
            <person name="Mlenga V."/>
            <person name="Moru K."/>
            <person name="Mozes J."/>
            <person name="Mulrain L."/>
            <person name="Munson G."/>
            <person name="Naylor J."/>
            <person name="Newes C."/>
            <person name="Nguyen C."/>
            <person name="Nguyen N."/>
            <person name="Nguyen T."/>
            <person name="Nicol R."/>
            <person name="Nielsen C."/>
            <person name="Nizzari M."/>
            <person name="Norbu C."/>
            <person name="Norbu N."/>
            <person name="O'donnell P."/>
            <person name="Okoawo O."/>
            <person name="O'leary S."/>
            <person name="Omotosho B."/>
            <person name="O'neill K."/>
            <person name="Osman S."/>
            <person name="Parker S."/>
            <person name="Perrin D."/>
            <person name="Phunkhang P."/>
            <person name="Piqani B."/>
            <person name="Purcell S."/>
            <person name="Rachupka T."/>
            <person name="Ramasamy U."/>
            <person name="Rameau R."/>
            <person name="Ray V."/>
            <person name="Raymond C."/>
            <person name="Retta R."/>
            <person name="Richardson S."/>
            <person name="Rise C."/>
            <person name="Rodriguez J."/>
            <person name="Rogers J."/>
            <person name="Rogov P."/>
            <person name="Rutman M."/>
            <person name="Schupbach R."/>
            <person name="Seaman C."/>
            <person name="Settipalli S."/>
            <person name="Sharpe T."/>
            <person name="Sheridan J."/>
            <person name="Sherpa N."/>
            <person name="Shi J."/>
            <person name="Smirnov S."/>
            <person name="Smith C."/>
            <person name="Sougnez C."/>
            <person name="Spencer B."/>
            <person name="Stalker J."/>
            <person name="Stange-thomann N."/>
            <person name="Stavropoulos S."/>
            <person name="Stetson K."/>
            <person name="Stone C."/>
            <person name="Stone S."/>
            <person name="Stubbs M."/>
            <person name="Talamas J."/>
            <person name="Tchuinga P."/>
            <person name="Tenzing P."/>
            <person name="Tesfaye S."/>
            <person name="Theodore J."/>
            <person name="Thoulutsang Y."/>
            <person name="Topham K."/>
            <person name="Towey S."/>
            <person name="Tsamla T."/>
            <person name="Tsomo N."/>
            <person name="Vallee D."/>
            <person name="Vassiliev H."/>
            <person name="Venkataraman V."/>
            <person name="Vinson J."/>
            <person name="Vo A."/>
            <person name="Wade C."/>
            <person name="Wang S."/>
            <person name="Wangchuk T."/>
            <person name="Wangdi T."/>
            <person name="Whittaker C."/>
            <person name="Wilkinson J."/>
            <person name="Wu Y."/>
            <person name="Wyman D."/>
            <person name="Yadav S."/>
            <person name="Yang S."/>
            <person name="Yang X."/>
            <person name="Yeager S."/>
            <person name="Yee E."/>
            <person name="Young G."/>
            <person name="Zainoun J."/>
            <person name="Zembeck L."/>
            <person name="Zimmer A."/>
            <person name="Zody M."/>
            <person name="Lander E."/>
        </authorList>
    </citation>
    <scope>NUCLEOTIDE SEQUENCE [LARGE SCALE GENOMIC DNA]</scope>
</reference>
<dbReference type="PANTHER" id="PTHR18460:SF3">
    <property type="entry name" value="TELO2-INTERACTING PROTEIN 1 HOMOLOG"/>
    <property type="match status" value="1"/>
</dbReference>
<dbReference type="GeneTree" id="ENSGT00390000009748"/>
<evidence type="ECO:0000313" key="5">
    <source>
        <dbReference type="Proteomes" id="UP000007875"/>
    </source>
</evidence>
<dbReference type="eggNOG" id="KOG4524">
    <property type="taxonomic scope" value="Eukaryota"/>
</dbReference>
<proteinExistence type="predicted"/>
<evidence type="ECO:0000259" key="2">
    <source>
        <dbReference type="Pfam" id="PF24173"/>
    </source>
</evidence>
<dbReference type="Pfam" id="PF24181">
    <property type="entry name" value="TPR_TTI1_C"/>
    <property type="match status" value="1"/>
</dbReference>
<dbReference type="InParanoid" id="H2YGZ4"/>
<dbReference type="STRING" id="51511.ENSCSAVP00000004593"/>
<dbReference type="Pfam" id="PF21547">
    <property type="entry name" value="TTI1"/>
    <property type="match status" value="1"/>
</dbReference>
<dbReference type="InterPro" id="IPR016024">
    <property type="entry name" value="ARM-type_fold"/>
</dbReference>
<dbReference type="InterPro" id="IPR057567">
    <property type="entry name" value="TPR_TTI1_C"/>
</dbReference>
<evidence type="ECO:0000259" key="3">
    <source>
        <dbReference type="Pfam" id="PF24181"/>
    </source>
</evidence>
<evidence type="ECO:0000256" key="1">
    <source>
        <dbReference type="SAM" id="MobiDB-lite"/>
    </source>
</evidence>
<dbReference type="OMA" id="PHPKKPW"/>
<feature type="domain" description="TTI1 C-terminal TPR" evidence="3">
    <location>
        <begin position="736"/>
        <end position="1029"/>
    </location>
</feature>
<dbReference type="AlphaFoldDB" id="H2YGZ4"/>
<feature type="domain" description="TTI1 N-terminal TPR" evidence="2">
    <location>
        <begin position="18"/>
        <end position="338"/>
    </location>
</feature>
<dbReference type="Ensembl" id="ENSCSAVT00000004660.1">
    <property type="protein sequence ID" value="ENSCSAVP00000004593.1"/>
    <property type="gene ID" value="ENSCSAVG00000002737.1"/>
</dbReference>
<dbReference type="Pfam" id="PF24173">
    <property type="entry name" value="TPR_TTI1_N"/>
    <property type="match status" value="1"/>
</dbReference>
<dbReference type="InterPro" id="IPR011989">
    <property type="entry name" value="ARM-like"/>
</dbReference>
<name>H2YGZ4_CIOSA</name>
<dbReference type="SUPFAM" id="SSF48371">
    <property type="entry name" value="ARM repeat"/>
    <property type="match status" value="2"/>
</dbReference>
<organism evidence="4 5">
    <name type="scientific">Ciona savignyi</name>
    <name type="common">Pacific transparent sea squirt</name>
    <dbReference type="NCBI Taxonomy" id="51511"/>
    <lineage>
        <taxon>Eukaryota</taxon>
        <taxon>Metazoa</taxon>
        <taxon>Chordata</taxon>
        <taxon>Tunicata</taxon>
        <taxon>Ascidiacea</taxon>
        <taxon>Phlebobranchia</taxon>
        <taxon>Cionidae</taxon>
        <taxon>Ciona</taxon>
    </lineage>
</organism>
<accession>H2YGZ4</accession>
<evidence type="ECO:0000313" key="4">
    <source>
        <dbReference type="Ensembl" id="ENSCSAVP00000004593.1"/>
    </source>
</evidence>
<dbReference type="Gene3D" id="1.25.10.10">
    <property type="entry name" value="Leucine-rich Repeat Variant"/>
    <property type="match status" value="1"/>
</dbReference>
<protein>
    <submittedName>
        <fullName evidence="4">Uncharacterized protein</fullName>
    </submittedName>
</protein>
<dbReference type="InterPro" id="IPR052587">
    <property type="entry name" value="TELO2-interacting_protein_1"/>
</dbReference>
<dbReference type="GO" id="GO:0005737">
    <property type="term" value="C:cytoplasm"/>
    <property type="evidence" value="ECO:0007669"/>
    <property type="project" value="TreeGrafter"/>
</dbReference>
<keyword evidence="5" id="KW-1185">Reference proteome</keyword>
<dbReference type="FunCoup" id="H2YGZ4">
    <property type="interactions" value="398"/>
</dbReference>
<dbReference type="Pfam" id="PF24176">
    <property type="entry name" value="TPR_TTI1_2nd"/>
    <property type="match status" value="1"/>
</dbReference>
<dbReference type="InterPro" id="IPR049362">
    <property type="entry name" value="TTI1_rpt"/>
</dbReference>
<dbReference type="Proteomes" id="UP000007875">
    <property type="component" value="Unassembled WGS sequence"/>
</dbReference>
<sequence>MSLNISEDVKQAYSVSFELFKTKQKSTLQKLNKVLCKLPGDVVQPLHEVILLALQQILRKENVESDSLILAANCFSHMFKNTRWIKWETKSDILKQLLICITVTENSHIAAKQNEELIDATLHALKCLLNSSIDSWKSFYAYTQLPILGHLVSLCLSILNTPTNNSNKRNAIDMLTTLCVPTFWKELNEAQKSEFSLQVGDCMACFMPGISCTVANIISVKLGKKLRCSCFGLVAVLLSTTLGDKALTAATRQKSHNKLSVDKRILSLVKSRDQAWIDGMSDNLDLALVKILLIKDDDDENVRLCLLDLCRTLLIDCRKSLKMSYTTIMYPILILLNDSVDRVSKASKTVIEDFMGSFQDPSLKLDFMDTVKNELFNLCEELPQKLKKYSEYEKVSTLSLLLGYLTVLKHDLSSVFNSACHVVSLLESMLHCFNYEVLAVCLFGEVELNKINSTEFQCPMDSVEVLETLKNFQRNPTASVLSKVCKILGSYGDIELLVGVLMEKYQTDTKRLAAVAIIKEILLGADKSSNTSEAVIDELLDLYTEDITNRSTGDCELQIINKDHYFSEIAKPYAITFPLNARHPKLVKPLSSNSLLVCLQLQSFAVFSTLLQRTFSHKLIKVLYPFLEKVSHSDHEISQSAVFSLAIISRSCGHISTAELIKSNADYLASTLSLHLQHLPLFPRCPDVLQAILIYNDIRLFPLVRDTVTEILCKFDTTKTNLDTLQSFLRLFVCIIHSIRQWFRSDQKKIVDSVGTIHTNKSADLKNVNNFHKKFGTTFFILLEKPDHQDVLEFIHQCSLKTLETQAPFTEEEISPDNNVEDSADIEEDPCESSDEKPPPDVAVVLEILQRCKNLMAHKDRSTRILVMNAVAEGVEAIAAHENWLLPMVHQLWASLLARFEDTELQVVQKAFEVICCMSSNCGDFIRKRLGKEILPKLVSFLKQQQMKNKMQQGHSYNPVFHSALYKLQLSFLQHLGPLLVQSSLAGINIISVCSSCYGFLSCQQWPKLQEAALSLFSNLINLNKDAVWLFLSDLQTTPPVCQSLSVNSKLENATACERDEASSEYSKNVVILLND</sequence>
<feature type="region of interest" description="Disordered" evidence="1">
    <location>
        <begin position="810"/>
        <end position="839"/>
    </location>
</feature>
<reference evidence="4" key="2">
    <citation type="submission" date="2025-08" db="UniProtKB">
        <authorList>
            <consortium name="Ensembl"/>
        </authorList>
    </citation>
    <scope>IDENTIFICATION</scope>
</reference>
<dbReference type="InterPro" id="IPR057566">
    <property type="entry name" value="TPR_TTI1_N"/>
</dbReference>
<reference evidence="4" key="3">
    <citation type="submission" date="2025-09" db="UniProtKB">
        <authorList>
            <consortium name="Ensembl"/>
        </authorList>
    </citation>
    <scope>IDENTIFICATION</scope>
</reference>
<feature type="compositionally biased region" description="Acidic residues" evidence="1">
    <location>
        <begin position="810"/>
        <end position="833"/>
    </location>
</feature>